<comment type="caution">
    <text evidence="6">The sequence shown here is derived from an EMBL/GenBank/DDBJ whole genome shotgun (WGS) entry which is preliminary data.</text>
</comment>
<dbReference type="AlphaFoldDB" id="A0A6B1D3M7"/>
<keyword evidence="1" id="KW-0597">Phosphoprotein</keyword>
<dbReference type="GO" id="GO:0016787">
    <property type="term" value="F:hydrolase activity"/>
    <property type="evidence" value="ECO:0007669"/>
    <property type="project" value="UniProtKB-KW"/>
</dbReference>
<keyword evidence="4" id="KW-0547">Nucleotide-binding</keyword>
<dbReference type="GO" id="GO:0110001">
    <property type="term" value="C:toxin-antitoxin complex"/>
    <property type="evidence" value="ECO:0007669"/>
    <property type="project" value="InterPro"/>
</dbReference>
<gene>
    <name evidence="6" type="ORF">F4X14_03215</name>
</gene>
<dbReference type="GO" id="GO:0000166">
    <property type="term" value="F:nucleotide binding"/>
    <property type="evidence" value="ECO:0007669"/>
    <property type="project" value="UniProtKB-KW"/>
</dbReference>
<name>A0A6B1D3M7_9CHLR</name>
<proteinExistence type="predicted"/>
<evidence type="ECO:0000313" key="6">
    <source>
        <dbReference type="EMBL" id="MYC93957.1"/>
    </source>
</evidence>
<evidence type="ECO:0000256" key="5">
    <source>
        <dbReference type="ARBA" id="ARBA00022801"/>
    </source>
</evidence>
<dbReference type="PANTHER" id="PTHR34139">
    <property type="entry name" value="UPF0331 PROTEIN MJ0127"/>
    <property type="match status" value="1"/>
</dbReference>
<dbReference type="Pfam" id="PF01934">
    <property type="entry name" value="HepT-like"/>
    <property type="match status" value="1"/>
</dbReference>
<dbReference type="EMBL" id="VXMH01000016">
    <property type="protein sequence ID" value="MYC93957.1"/>
    <property type="molecule type" value="Genomic_DNA"/>
</dbReference>
<evidence type="ECO:0000256" key="4">
    <source>
        <dbReference type="ARBA" id="ARBA00022741"/>
    </source>
</evidence>
<evidence type="ECO:0000256" key="3">
    <source>
        <dbReference type="ARBA" id="ARBA00022722"/>
    </source>
</evidence>
<sequence length="124" mass="13650">MRTNDDNVRLVAMGVYATKSIEILGTTSQDELEQNEMMQFALIKLVEIVGEAANCVSSQTRSKHPEIPWSDVIGMRHRLVHNYEAIDLVIVRATIVDALPSLIDQLRAIVGEGIAGLAFPKFGS</sequence>
<keyword evidence="3" id="KW-0540">Nuclease</keyword>
<organism evidence="6">
    <name type="scientific">Caldilineaceae bacterium SB0661_bin_32</name>
    <dbReference type="NCBI Taxonomy" id="2605255"/>
    <lineage>
        <taxon>Bacteria</taxon>
        <taxon>Bacillati</taxon>
        <taxon>Chloroflexota</taxon>
        <taxon>Caldilineae</taxon>
        <taxon>Caldilineales</taxon>
        <taxon>Caldilineaceae</taxon>
    </lineage>
</organism>
<reference evidence="6" key="1">
    <citation type="submission" date="2019-09" db="EMBL/GenBank/DDBJ databases">
        <title>Characterisation of the sponge microbiome using genome-centric metagenomics.</title>
        <authorList>
            <person name="Engelberts J.P."/>
            <person name="Robbins S.J."/>
            <person name="De Goeij J.M."/>
            <person name="Aranda M."/>
            <person name="Bell S.C."/>
            <person name="Webster N.S."/>
        </authorList>
    </citation>
    <scope>NUCLEOTIDE SEQUENCE</scope>
    <source>
        <strain evidence="6">SB0661_bin_32</strain>
    </source>
</reference>
<evidence type="ECO:0000256" key="1">
    <source>
        <dbReference type="ARBA" id="ARBA00022553"/>
    </source>
</evidence>
<dbReference type="InterPro" id="IPR008201">
    <property type="entry name" value="HepT-like"/>
</dbReference>
<dbReference type="InterPro" id="IPR051813">
    <property type="entry name" value="HepT_RNase_toxin"/>
</dbReference>
<accession>A0A6B1D3M7</accession>
<protein>
    <submittedName>
        <fullName evidence="6">DUF86 domain-containing protein</fullName>
    </submittedName>
</protein>
<keyword evidence="2" id="KW-1277">Toxin-antitoxin system</keyword>
<evidence type="ECO:0000256" key="2">
    <source>
        <dbReference type="ARBA" id="ARBA00022649"/>
    </source>
</evidence>
<dbReference type="PANTHER" id="PTHR34139:SF1">
    <property type="entry name" value="RNASE MJ1380-RELATED"/>
    <property type="match status" value="1"/>
</dbReference>
<dbReference type="GO" id="GO:0004540">
    <property type="term" value="F:RNA nuclease activity"/>
    <property type="evidence" value="ECO:0007669"/>
    <property type="project" value="InterPro"/>
</dbReference>
<keyword evidence="5" id="KW-0378">Hydrolase</keyword>